<name>A0A370DKI9_9GAMM</name>
<keyword evidence="1" id="KW-0472">Membrane</keyword>
<dbReference type="EMBL" id="QFXE01000014">
    <property type="protein sequence ID" value="RDH85090.1"/>
    <property type="molecule type" value="Genomic_DNA"/>
</dbReference>
<feature type="transmembrane region" description="Helical" evidence="1">
    <location>
        <begin position="44"/>
        <end position="62"/>
    </location>
</feature>
<keyword evidence="1" id="KW-1133">Transmembrane helix</keyword>
<dbReference type="AlphaFoldDB" id="A0A370DKI9"/>
<keyword evidence="3" id="KW-1185">Reference proteome</keyword>
<feature type="transmembrane region" description="Helical" evidence="1">
    <location>
        <begin position="12"/>
        <end position="32"/>
    </location>
</feature>
<proteinExistence type="predicted"/>
<dbReference type="Proteomes" id="UP000254771">
    <property type="component" value="Unassembled WGS sequence"/>
</dbReference>
<sequence length="90" mass="10151">MSNNYEDYVMLPILFGLIAATIFGLFAVMTYGVENILYYPWVEIVFWSLIGAGASVTALGEFNRCLPCRLKEQFKAQWLETLCQKTPCAG</sequence>
<protein>
    <submittedName>
        <fullName evidence="2">Uncharacterized protein</fullName>
    </submittedName>
</protein>
<organism evidence="2 3">
    <name type="scientific">endosymbiont of Escarpia spicata</name>
    <dbReference type="NCBI Taxonomy" id="2200908"/>
    <lineage>
        <taxon>Bacteria</taxon>
        <taxon>Pseudomonadati</taxon>
        <taxon>Pseudomonadota</taxon>
        <taxon>Gammaproteobacteria</taxon>
        <taxon>sulfur-oxidizing symbionts</taxon>
    </lineage>
</organism>
<evidence type="ECO:0000313" key="3">
    <source>
        <dbReference type="Proteomes" id="UP000254771"/>
    </source>
</evidence>
<evidence type="ECO:0000313" key="2">
    <source>
        <dbReference type="EMBL" id="RDH85090.1"/>
    </source>
</evidence>
<gene>
    <name evidence="2" type="ORF">DIZ78_11770</name>
</gene>
<reference evidence="2 3" key="1">
    <citation type="journal article" date="2018" name="ISME J.">
        <title>Endosymbiont genomes yield clues of tubeworm success.</title>
        <authorList>
            <person name="Li Y."/>
            <person name="Liles M.R."/>
            <person name="Halanych K.M."/>
        </authorList>
    </citation>
    <scope>NUCLEOTIDE SEQUENCE [LARGE SCALE GENOMIC DNA]</scope>
    <source>
        <strain evidence="2">A1462</strain>
    </source>
</reference>
<keyword evidence="1" id="KW-0812">Transmembrane</keyword>
<evidence type="ECO:0000256" key="1">
    <source>
        <dbReference type="SAM" id="Phobius"/>
    </source>
</evidence>
<accession>A0A370DKI9</accession>
<comment type="caution">
    <text evidence="2">The sequence shown here is derived from an EMBL/GenBank/DDBJ whole genome shotgun (WGS) entry which is preliminary data.</text>
</comment>